<dbReference type="CDD" id="cd00383">
    <property type="entry name" value="trans_reg_C"/>
    <property type="match status" value="1"/>
</dbReference>
<dbReference type="Proteomes" id="UP000437862">
    <property type="component" value="Chromosome"/>
</dbReference>
<evidence type="ECO:0000256" key="2">
    <source>
        <dbReference type="ARBA" id="ARBA00022490"/>
    </source>
</evidence>
<dbReference type="InterPro" id="IPR011006">
    <property type="entry name" value="CheY-like_superfamily"/>
</dbReference>
<dbReference type="InterPro" id="IPR016032">
    <property type="entry name" value="Sig_transdc_resp-reg_C-effctor"/>
</dbReference>
<evidence type="ECO:0000313" key="14">
    <source>
        <dbReference type="Proteomes" id="UP000315112"/>
    </source>
</evidence>
<dbReference type="RefSeq" id="WP_145878465.1">
    <property type="nucleotide sequence ID" value="NZ_CP046904.1"/>
</dbReference>
<evidence type="ECO:0000313" key="13">
    <source>
        <dbReference type="EMBL" id="TWI44905.1"/>
    </source>
</evidence>
<dbReference type="Gene3D" id="1.10.10.10">
    <property type="entry name" value="Winged helix-like DNA-binding domain superfamily/Winged helix DNA-binding domain"/>
    <property type="match status" value="1"/>
</dbReference>
<keyword evidence="5" id="KW-0805">Transcription regulation</keyword>
<dbReference type="SUPFAM" id="SSF46894">
    <property type="entry name" value="C-terminal effector domain of the bipartite response regulators"/>
    <property type="match status" value="1"/>
</dbReference>
<sequence length="229" mass="25366">MKIACCIANAAVSANIRTILAGANHEATLVDSEAALLRTIRRTSFDMILVDIGAHPRDDNGILAWLKLRTGDRTPVIILSALHSPELAALMLDSGADDFIPRPVEAVELTARIAALQRRCAPANAHRIIRFAGYHLDRDSAHCTFDGQPVDLTPREFAMAWLFFSSPGIYISRETIGAVIWSADSEVAGRTIEQHVYKLRKKLLAEGRRTVMIRTAYSQGYRLERCDPE</sequence>
<dbReference type="InterPro" id="IPR039420">
    <property type="entry name" value="WalR-like"/>
</dbReference>
<dbReference type="AlphaFoldDB" id="A0A562PKA5"/>
<feature type="domain" description="Response regulatory" evidence="10">
    <location>
        <begin position="2"/>
        <end position="117"/>
    </location>
</feature>
<name>A0A562PKA5_9BURK</name>
<gene>
    <name evidence="12" type="ORF">GO485_27150</name>
    <name evidence="13" type="ORF">IP92_04080</name>
</gene>
<evidence type="ECO:0000256" key="3">
    <source>
        <dbReference type="ARBA" id="ARBA00022553"/>
    </source>
</evidence>
<evidence type="ECO:0000256" key="8">
    <source>
        <dbReference type="PROSITE-ProRule" id="PRU00169"/>
    </source>
</evidence>
<keyword evidence="6 9" id="KW-0238">DNA-binding</keyword>
<dbReference type="SUPFAM" id="SSF52172">
    <property type="entry name" value="CheY-like"/>
    <property type="match status" value="1"/>
</dbReference>
<dbReference type="PANTHER" id="PTHR48111">
    <property type="entry name" value="REGULATOR OF RPOS"/>
    <property type="match status" value="1"/>
</dbReference>
<dbReference type="EMBL" id="CP046904">
    <property type="protein sequence ID" value="QGZ42347.1"/>
    <property type="molecule type" value="Genomic_DNA"/>
</dbReference>
<dbReference type="PROSITE" id="PS51755">
    <property type="entry name" value="OMPR_PHOB"/>
    <property type="match status" value="1"/>
</dbReference>
<keyword evidence="2" id="KW-0963">Cytoplasm</keyword>
<evidence type="ECO:0000313" key="15">
    <source>
        <dbReference type="Proteomes" id="UP000437862"/>
    </source>
</evidence>
<keyword evidence="3 8" id="KW-0597">Phosphoprotein</keyword>
<evidence type="ECO:0000256" key="6">
    <source>
        <dbReference type="ARBA" id="ARBA00023125"/>
    </source>
</evidence>
<reference evidence="13 14" key="1">
    <citation type="journal article" date="2015" name="Stand. Genomic Sci.">
        <title>Genomic Encyclopedia of Bacterial and Archaeal Type Strains, Phase III: the genomes of soil and plant-associated and newly described type strains.</title>
        <authorList>
            <person name="Whitman W.B."/>
            <person name="Woyke T."/>
            <person name="Klenk H.P."/>
            <person name="Zhou Y."/>
            <person name="Lilburn T.G."/>
            <person name="Beck B.J."/>
            <person name="De Vos P."/>
            <person name="Vandamme P."/>
            <person name="Eisen J.A."/>
            <person name="Garrity G."/>
            <person name="Hugenholtz P."/>
            <person name="Kyrpides N.C."/>
        </authorList>
    </citation>
    <scope>NUCLEOTIDE SEQUENCE [LARGE SCALE GENOMIC DNA]</scope>
    <source>
        <strain evidence="13 14">CGMCC 1.10685</strain>
    </source>
</reference>
<dbReference type="Pfam" id="PF00072">
    <property type="entry name" value="Response_reg"/>
    <property type="match status" value="1"/>
</dbReference>
<feature type="modified residue" description="4-aspartylphosphate" evidence="8">
    <location>
        <position position="51"/>
    </location>
</feature>
<keyword evidence="7" id="KW-0804">Transcription</keyword>
<feature type="domain" description="OmpR/PhoB-type" evidence="11">
    <location>
        <begin position="126"/>
        <end position="225"/>
    </location>
</feature>
<keyword evidence="15" id="KW-1185">Reference proteome</keyword>
<dbReference type="GO" id="GO:0000976">
    <property type="term" value="F:transcription cis-regulatory region binding"/>
    <property type="evidence" value="ECO:0007669"/>
    <property type="project" value="TreeGrafter"/>
</dbReference>
<dbReference type="SMART" id="SM00448">
    <property type="entry name" value="REC"/>
    <property type="match status" value="1"/>
</dbReference>
<dbReference type="InterPro" id="IPR001789">
    <property type="entry name" value="Sig_transdc_resp-reg_receiver"/>
</dbReference>
<evidence type="ECO:0000259" key="10">
    <source>
        <dbReference type="PROSITE" id="PS50110"/>
    </source>
</evidence>
<proteinExistence type="predicted"/>
<dbReference type="PANTHER" id="PTHR48111:SF35">
    <property type="entry name" value="TRANSCRIPTIONAL REGULATORY PROTEIN QSEB"/>
    <property type="match status" value="1"/>
</dbReference>
<dbReference type="OrthoDB" id="6007214at2"/>
<evidence type="ECO:0000256" key="4">
    <source>
        <dbReference type="ARBA" id="ARBA00023012"/>
    </source>
</evidence>
<dbReference type="GO" id="GO:0005829">
    <property type="term" value="C:cytosol"/>
    <property type="evidence" value="ECO:0007669"/>
    <property type="project" value="TreeGrafter"/>
</dbReference>
<evidence type="ECO:0000256" key="1">
    <source>
        <dbReference type="ARBA" id="ARBA00004496"/>
    </source>
</evidence>
<evidence type="ECO:0000256" key="5">
    <source>
        <dbReference type="ARBA" id="ARBA00023015"/>
    </source>
</evidence>
<evidence type="ECO:0000256" key="7">
    <source>
        <dbReference type="ARBA" id="ARBA00023163"/>
    </source>
</evidence>
<keyword evidence="4" id="KW-0902">Two-component regulatory system</keyword>
<feature type="DNA-binding region" description="OmpR/PhoB-type" evidence="9">
    <location>
        <begin position="126"/>
        <end position="225"/>
    </location>
</feature>
<comment type="subcellular location">
    <subcellularLocation>
        <location evidence="1">Cytoplasm</location>
    </subcellularLocation>
</comment>
<evidence type="ECO:0000256" key="9">
    <source>
        <dbReference type="PROSITE-ProRule" id="PRU01091"/>
    </source>
</evidence>
<dbReference type="Proteomes" id="UP000315112">
    <property type="component" value="Unassembled WGS sequence"/>
</dbReference>
<dbReference type="Gene3D" id="3.40.50.2300">
    <property type="match status" value="1"/>
</dbReference>
<dbReference type="EMBL" id="VLKW01000008">
    <property type="protein sequence ID" value="TWI44905.1"/>
    <property type="molecule type" value="Genomic_DNA"/>
</dbReference>
<evidence type="ECO:0000313" key="12">
    <source>
        <dbReference type="EMBL" id="QGZ42347.1"/>
    </source>
</evidence>
<protein>
    <submittedName>
        <fullName evidence="13">DNA-binding response OmpR family regulator</fullName>
    </submittedName>
    <submittedName>
        <fullName evidence="12">Response regulator</fullName>
    </submittedName>
</protein>
<dbReference type="SMART" id="SM00862">
    <property type="entry name" value="Trans_reg_C"/>
    <property type="match status" value="1"/>
</dbReference>
<dbReference type="GO" id="GO:0000156">
    <property type="term" value="F:phosphorelay response regulator activity"/>
    <property type="evidence" value="ECO:0007669"/>
    <property type="project" value="TreeGrafter"/>
</dbReference>
<dbReference type="GO" id="GO:0006355">
    <property type="term" value="P:regulation of DNA-templated transcription"/>
    <property type="evidence" value="ECO:0007669"/>
    <property type="project" value="InterPro"/>
</dbReference>
<accession>A0A562PKA5</accession>
<organism evidence="13 14">
    <name type="scientific">Pseudoduganella flava</name>
    <dbReference type="NCBI Taxonomy" id="871742"/>
    <lineage>
        <taxon>Bacteria</taxon>
        <taxon>Pseudomonadati</taxon>
        <taxon>Pseudomonadota</taxon>
        <taxon>Betaproteobacteria</taxon>
        <taxon>Burkholderiales</taxon>
        <taxon>Oxalobacteraceae</taxon>
        <taxon>Telluria group</taxon>
        <taxon>Pseudoduganella</taxon>
    </lineage>
</organism>
<dbReference type="InterPro" id="IPR001867">
    <property type="entry name" value="OmpR/PhoB-type_DNA-bd"/>
</dbReference>
<dbReference type="GO" id="GO:0032993">
    <property type="term" value="C:protein-DNA complex"/>
    <property type="evidence" value="ECO:0007669"/>
    <property type="project" value="TreeGrafter"/>
</dbReference>
<reference evidence="13" key="2">
    <citation type="submission" date="2019-07" db="EMBL/GenBank/DDBJ databases">
        <authorList>
            <person name="Whitman W."/>
            <person name="Huntemann M."/>
            <person name="Clum A."/>
            <person name="Pillay M."/>
            <person name="Palaniappan K."/>
            <person name="Varghese N."/>
            <person name="Mikhailova N."/>
            <person name="Stamatis D."/>
            <person name="Reddy T."/>
            <person name="Daum C."/>
            <person name="Shapiro N."/>
            <person name="Ivanova N."/>
            <person name="Kyrpides N."/>
            <person name="Woyke T."/>
        </authorList>
    </citation>
    <scope>NUCLEOTIDE SEQUENCE</scope>
    <source>
        <strain evidence="13">CGMCC 1.10685</strain>
    </source>
</reference>
<evidence type="ECO:0000259" key="11">
    <source>
        <dbReference type="PROSITE" id="PS51755"/>
    </source>
</evidence>
<dbReference type="PROSITE" id="PS50110">
    <property type="entry name" value="RESPONSE_REGULATORY"/>
    <property type="match status" value="1"/>
</dbReference>
<reference evidence="12 15" key="3">
    <citation type="submission" date="2019-12" db="EMBL/GenBank/DDBJ databases">
        <title>Draft Genome Sequences of Six Type Strains of the Genus Massilia.</title>
        <authorList>
            <person name="Miess H."/>
            <person name="Frediansyah A."/>
            <person name="Goeker M."/>
            <person name="Gross H."/>
        </authorList>
    </citation>
    <scope>NUCLEOTIDE SEQUENCE [LARGE SCALE GENOMIC DNA]</scope>
    <source>
        <strain evidence="12 15">DSM 26639</strain>
    </source>
</reference>
<dbReference type="Pfam" id="PF00486">
    <property type="entry name" value="Trans_reg_C"/>
    <property type="match status" value="1"/>
</dbReference>
<dbReference type="InterPro" id="IPR036388">
    <property type="entry name" value="WH-like_DNA-bd_sf"/>
</dbReference>